<proteinExistence type="predicted"/>
<name>A0A4S8HNH3_9BACT</name>
<dbReference type="RefSeq" id="WP_136578604.1">
    <property type="nucleotide sequence ID" value="NZ_STFF01000005.1"/>
</dbReference>
<reference evidence="1 2" key="1">
    <citation type="submission" date="2019-04" db="EMBL/GenBank/DDBJ databases">
        <title>Niastella caeni sp. nov., isolated from activated sludge.</title>
        <authorList>
            <person name="Sheng M."/>
        </authorList>
    </citation>
    <scope>NUCLEOTIDE SEQUENCE [LARGE SCALE GENOMIC DNA]</scope>
    <source>
        <strain evidence="1 2">HX-2-15</strain>
    </source>
</reference>
<keyword evidence="2" id="KW-1185">Reference proteome</keyword>
<sequence>MKPILLVLLVFISIYAHSQQIPYQVQAKRGVFTERLFLKDRWIDRVSTDLNSSDSASDNVLATGKAIADFIRSKSGNFIQNQFSVAQPASLWLQGTAVMGSYNSFMNTLSSGFPARVYVTQGSAQHGYSVQRSSNDEGAAGLVFFKNNAAGFNTLNALQPGDAIGSFVFSGITGDNNTVANVMSMHGSVEKTASTYLSSGFIFKTTDTSGVYDRRMWLNAEGNLLIGNATTNPYKLNVASGNVRFNSLAGAGDAIVVSDNDGVLNKINLGQNLYIENGTLHAAVGSSGPSLTYLARLNQSGTSAPSAFVFENTIGTIVWTRTSTGVYTGTVTNGGLGEFNVLHAEASDEAGNVLSARLLPGSGNTVTLIIKNDLLNNMDNWTGITIEIRGYNAD</sequence>
<accession>A0A4S8HNH3</accession>
<dbReference type="OrthoDB" id="645283at2"/>
<dbReference type="Proteomes" id="UP000306918">
    <property type="component" value="Unassembled WGS sequence"/>
</dbReference>
<evidence type="ECO:0000313" key="2">
    <source>
        <dbReference type="Proteomes" id="UP000306918"/>
    </source>
</evidence>
<dbReference type="EMBL" id="STFF01000005">
    <property type="protein sequence ID" value="THU36928.1"/>
    <property type="molecule type" value="Genomic_DNA"/>
</dbReference>
<comment type="caution">
    <text evidence="1">The sequence shown here is derived from an EMBL/GenBank/DDBJ whole genome shotgun (WGS) entry which is preliminary data.</text>
</comment>
<dbReference type="AlphaFoldDB" id="A0A4S8HNH3"/>
<protein>
    <submittedName>
        <fullName evidence="1">Uncharacterized protein</fullName>
    </submittedName>
</protein>
<gene>
    <name evidence="1" type="ORF">FAM09_18365</name>
</gene>
<evidence type="ECO:0000313" key="1">
    <source>
        <dbReference type="EMBL" id="THU36928.1"/>
    </source>
</evidence>
<organism evidence="1 2">
    <name type="scientific">Niastella caeni</name>
    <dbReference type="NCBI Taxonomy" id="2569763"/>
    <lineage>
        <taxon>Bacteria</taxon>
        <taxon>Pseudomonadati</taxon>
        <taxon>Bacteroidota</taxon>
        <taxon>Chitinophagia</taxon>
        <taxon>Chitinophagales</taxon>
        <taxon>Chitinophagaceae</taxon>
        <taxon>Niastella</taxon>
    </lineage>
</organism>